<evidence type="ECO:0000313" key="8">
    <source>
        <dbReference type="Proteomes" id="UP001370490"/>
    </source>
</evidence>
<name>A0AAN8Z375_9MAGN</name>
<dbReference type="InterPro" id="IPR031066">
    <property type="entry name" value="bHLH_ALC-like_plant"/>
</dbReference>
<comment type="caution">
    <text evidence="7">The sequence shown here is derived from an EMBL/GenBank/DDBJ whole genome shotgun (WGS) entry which is preliminary data.</text>
</comment>
<dbReference type="CDD" id="cd11445">
    <property type="entry name" value="bHLH_AtPIF_like"/>
    <property type="match status" value="1"/>
</dbReference>
<proteinExistence type="predicted"/>
<dbReference type="InterPro" id="IPR011598">
    <property type="entry name" value="bHLH_dom"/>
</dbReference>
<dbReference type="AlphaFoldDB" id="A0AAN8Z375"/>
<evidence type="ECO:0000256" key="5">
    <source>
        <dbReference type="ARBA" id="ARBA00023242"/>
    </source>
</evidence>
<keyword evidence="4" id="KW-0804">Transcription</keyword>
<dbReference type="GO" id="GO:0046983">
    <property type="term" value="F:protein dimerization activity"/>
    <property type="evidence" value="ECO:0007669"/>
    <property type="project" value="InterPro"/>
</dbReference>
<accession>A0AAN8Z375</accession>
<evidence type="ECO:0000313" key="7">
    <source>
        <dbReference type="EMBL" id="KAK6923056.1"/>
    </source>
</evidence>
<evidence type="ECO:0000256" key="2">
    <source>
        <dbReference type="ARBA" id="ARBA00023015"/>
    </source>
</evidence>
<dbReference type="PANTHER" id="PTHR45855">
    <property type="entry name" value="TRANSCRIPTION FACTOR PIF1-RELATED"/>
    <property type="match status" value="1"/>
</dbReference>
<dbReference type="Gene3D" id="4.10.280.10">
    <property type="entry name" value="Helix-loop-helix DNA-binding domain"/>
    <property type="match status" value="1"/>
</dbReference>
<keyword evidence="3" id="KW-0238">DNA-binding</keyword>
<evidence type="ECO:0000259" key="6">
    <source>
        <dbReference type="PROSITE" id="PS50888"/>
    </source>
</evidence>
<dbReference type="EMBL" id="JBAMMX010000018">
    <property type="protein sequence ID" value="KAK6923056.1"/>
    <property type="molecule type" value="Genomic_DNA"/>
</dbReference>
<keyword evidence="8" id="KW-1185">Reference proteome</keyword>
<organism evidence="7 8">
    <name type="scientific">Dillenia turbinata</name>
    <dbReference type="NCBI Taxonomy" id="194707"/>
    <lineage>
        <taxon>Eukaryota</taxon>
        <taxon>Viridiplantae</taxon>
        <taxon>Streptophyta</taxon>
        <taxon>Embryophyta</taxon>
        <taxon>Tracheophyta</taxon>
        <taxon>Spermatophyta</taxon>
        <taxon>Magnoliopsida</taxon>
        <taxon>eudicotyledons</taxon>
        <taxon>Gunneridae</taxon>
        <taxon>Pentapetalae</taxon>
        <taxon>Dilleniales</taxon>
        <taxon>Dilleniaceae</taxon>
        <taxon>Dillenia</taxon>
    </lineage>
</organism>
<dbReference type="GO" id="GO:0005634">
    <property type="term" value="C:nucleus"/>
    <property type="evidence" value="ECO:0007669"/>
    <property type="project" value="UniProtKB-SubCell"/>
</dbReference>
<dbReference type="Pfam" id="PF00010">
    <property type="entry name" value="HLH"/>
    <property type="match status" value="1"/>
</dbReference>
<dbReference type="GO" id="GO:0003677">
    <property type="term" value="F:DNA binding"/>
    <property type="evidence" value="ECO:0007669"/>
    <property type="project" value="UniProtKB-KW"/>
</dbReference>
<reference evidence="7 8" key="1">
    <citation type="submission" date="2023-12" db="EMBL/GenBank/DDBJ databases">
        <title>A high-quality genome assembly for Dillenia turbinata (Dilleniales).</title>
        <authorList>
            <person name="Chanderbali A."/>
        </authorList>
    </citation>
    <scope>NUCLEOTIDE SEQUENCE [LARGE SCALE GENOMIC DNA]</scope>
    <source>
        <strain evidence="7">LSX21</strain>
        <tissue evidence="7">Leaf</tissue>
    </source>
</reference>
<dbReference type="InterPro" id="IPR047265">
    <property type="entry name" value="PIF1-like_bHLH"/>
</dbReference>
<dbReference type="SMART" id="SM00353">
    <property type="entry name" value="HLH"/>
    <property type="match status" value="1"/>
</dbReference>
<dbReference type="SUPFAM" id="SSF47459">
    <property type="entry name" value="HLH, helix-loop-helix DNA-binding domain"/>
    <property type="match status" value="1"/>
</dbReference>
<sequence length="158" mass="17810">MASSHKDRQISSSNFRQTRIDLISASSSPSSSAASSFCFPLQSSGANLSSSVQINNFPSDFDADDYECETEEGVEMLVEETSTKPWSSSKRTRVAEVHNLTEKRRRRRINEKMKALQNLIPNSNKTDKASKLDEAIEYLKQLQLQVQVYLPNSYVVLL</sequence>
<dbReference type="Proteomes" id="UP001370490">
    <property type="component" value="Unassembled WGS sequence"/>
</dbReference>
<comment type="subcellular location">
    <subcellularLocation>
        <location evidence="1">Nucleus</location>
    </subcellularLocation>
</comment>
<gene>
    <name evidence="7" type="ORF">RJ641_011360</name>
</gene>
<evidence type="ECO:0000256" key="3">
    <source>
        <dbReference type="ARBA" id="ARBA00023125"/>
    </source>
</evidence>
<feature type="domain" description="BHLH" evidence="6">
    <location>
        <begin position="93"/>
        <end position="142"/>
    </location>
</feature>
<dbReference type="FunFam" id="4.10.280.10:FF:000004">
    <property type="entry name" value="Basic helix-loop-helix transcription factor"/>
    <property type="match status" value="1"/>
</dbReference>
<dbReference type="PANTHER" id="PTHR45855:SF6">
    <property type="entry name" value="TRANSCRIPTION FACTOR ALC"/>
    <property type="match status" value="1"/>
</dbReference>
<evidence type="ECO:0000256" key="4">
    <source>
        <dbReference type="ARBA" id="ARBA00023163"/>
    </source>
</evidence>
<dbReference type="InterPro" id="IPR036638">
    <property type="entry name" value="HLH_DNA-bd_sf"/>
</dbReference>
<keyword evidence="5" id="KW-0539">Nucleus</keyword>
<protein>
    <submittedName>
        <fullName evidence="7">Myc-type, basic helix-loop-helix (BHLH) domain</fullName>
    </submittedName>
</protein>
<keyword evidence="2" id="KW-0805">Transcription regulation</keyword>
<dbReference type="PROSITE" id="PS50888">
    <property type="entry name" value="BHLH"/>
    <property type="match status" value="1"/>
</dbReference>
<evidence type="ECO:0000256" key="1">
    <source>
        <dbReference type="ARBA" id="ARBA00004123"/>
    </source>
</evidence>